<accession>W9SIT2</accession>
<dbReference type="Proteomes" id="UP000030645">
    <property type="component" value="Unassembled WGS sequence"/>
</dbReference>
<dbReference type="STRING" id="981085.W9SIT2"/>
<organism evidence="2 3">
    <name type="scientific">Morus notabilis</name>
    <dbReference type="NCBI Taxonomy" id="981085"/>
    <lineage>
        <taxon>Eukaryota</taxon>
        <taxon>Viridiplantae</taxon>
        <taxon>Streptophyta</taxon>
        <taxon>Embryophyta</taxon>
        <taxon>Tracheophyta</taxon>
        <taxon>Spermatophyta</taxon>
        <taxon>Magnoliopsida</taxon>
        <taxon>eudicotyledons</taxon>
        <taxon>Gunneridae</taxon>
        <taxon>Pentapetalae</taxon>
        <taxon>rosids</taxon>
        <taxon>fabids</taxon>
        <taxon>Rosales</taxon>
        <taxon>Moraceae</taxon>
        <taxon>Moreae</taxon>
        <taxon>Morus</taxon>
    </lineage>
</organism>
<dbReference type="PANTHER" id="PTHR14942">
    <property type="entry name" value="U11/U12 SMALL NUCLEAR RIBONUCLEOPROTEIN 25 KDA PROTEIN"/>
    <property type="match status" value="1"/>
</dbReference>
<proteinExistence type="predicted"/>
<dbReference type="Pfam" id="PF18036">
    <property type="entry name" value="Ubiquitin_4"/>
    <property type="match status" value="1"/>
</dbReference>
<dbReference type="InterPro" id="IPR040610">
    <property type="entry name" value="SNRNP25_ubiquitin"/>
</dbReference>
<reference evidence="3" key="1">
    <citation type="submission" date="2013-01" db="EMBL/GenBank/DDBJ databases">
        <title>Draft Genome Sequence of a Mulberry Tree, Morus notabilis C.K. Schneid.</title>
        <authorList>
            <person name="He N."/>
            <person name="Zhao S."/>
        </authorList>
    </citation>
    <scope>NUCLEOTIDE SEQUENCE</scope>
</reference>
<dbReference type="AlphaFoldDB" id="W9SIT2"/>
<keyword evidence="3" id="KW-1185">Reference proteome</keyword>
<dbReference type="EMBL" id="KE346343">
    <property type="protein sequence ID" value="EXC33715.1"/>
    <property type="molecule type" value="Genomic_DNA"/>
</dbReference>
<dbReference type="InterPro" id="IPR039690">
    <property type="entry name" value="SNRNP25"/>
</dbReference>
<dbReference type="SUPFAM" id="SSF54236">
    <property type="entry name" value="Ubiquitin-like"/>
    <property type="match status" value="1"/>
</dbReference>
<dbReference type="InterPro" id="IPR029071">
    <property type="entry name" value="Ubiquitin-like_domsf"/>
</dbReference>
<evidence type="ECO:0000313" key="3">
    <source>
        <dbReference type="Proteomes" id="UP000030645"/>
    </source>
</evidence>
<name>W9SIT2_9ROSA</name>
<evidence type="ECO:0000313" key="2">
    <source>
        <dbReference type="EMBL" id="EXC33715.1"/>
    </source>
</evidence>
<evidence type="ECO:0000259" key="1">
    <source>
        <dbReference type="Pfam" id="PF18036"/>
    </source>
</evidence>
<gene>
    <name evidence="2" type="ORF">L484_008959</name>
</gene>
<sequence>MPNDIAGQRLPEGCLIGTASTLSPVLLNDTVRRSFAYHKLPQQLLKLSVLKLDGSFFEVQVRKTATVAELKKAVEDVFSQLPEDKETKFLGHMYGVIFAYAIRVRS</sequence>
<dbReference type="PANTHER" id="PTHR14942:SF9">
    <property type="entry name" value="OS02G0188500 PROTEIN"/>
    <property type="match status" value="1"/>
</dbReference>
<dbReference type="Gene3D" id="3.10.20.90">
    <property type="entry name" value="Phosphatidylinositol 3-kinase Catalytic Subunit, Chain A, domain 1"/>
    <property type="match status" value="1"/>
</dbReference>
<dbReference type="GO" id="GO:0000398">
    <property type="term" value="P:mRNA splicing, via spliceosome"/>
    <property type="evidence" value="ECO:0007669"/>
    <property type="project" value="InterPro"/>
</dbReference>
<protein>
    <recommendedName>
        <fullName evidence="1">SNRNP25 ubiquitin-like domain-containing protein</fullName>
    </recommendedName>
</protein>
<feature type="domain" description="SNRNP25 ubiquitin-like" evidence="1">
    <location>
        <begin position="45"/>
        <end position="85"/>
    </location>
</feature>